<accession>A0ABW4N372</accession>
<dbReference type="EMBL" id="JBHUEY010000001">
    <property type="protein sequence ID" value="MFD1784518.1"/>
    <property type="molecule type" value="Genomic_DNA"/>
</dbReference>
<keyword evidence="4" id="KW-1185">Reference proteome</keyword>
<gene>
    <name evidence="3" type="ORF">ACFSC0_14015</name>
</gene>
<dbReference type="SUPFAM" id="SSF117281">
    <property type="entry name" value="Kelch motif"/>
    <property type="match status" value="1"/>
</dbReference>
<organism evidence="3 4">
    <name type="scientific">Phenylobacterium terrae</name>
    <dbReference type="NCBI Taxonomy" id="2665495"/>
    <lineage>
        <taxon>Bacteria</taxon>
        <taxon>Pseudomonadati</taxon>
        <taxon>Pseudomonadota</taxon>
        <taxon>Alphaproteobacteria</taxon>
        <taxon>Caulobacterales</taxon>
        <taxon>Caulobacteraceae</taxon>
        <taxon>Phenylobacterium</taxon>
    </lineage>
</organism>
<dbReference type="RefSeq" id="WP_377283535.1">
    <property type="nucleotide sequence ID" value="NZ_JBHRSI010000009.1"/>
</dbReference>
<name>A0ABW4N372_9CAUL</name>
<dbReference type="Proteomes" id="UP001597237">
    <property type="component" value="Unassembled WGS sequence"/>
</dbReference>
<evidence type="ECO:0000313" key="3">
    <source>
        <dbReference type="EMBL" id="MFD1784518.1"/>
    </source>
</evidence>
<dbReference type="InterPro" id="IPR015915">
    <property type="entry name" value="Kelch-typ_b-propeller"/>
</dbReference>
<evidence type="ECO:0000256" key="2">
    <source>
        <dbReference type="SAM" id="MobiDB-lite"/>
    </source>
</evidence>
<feature type="compositionally biased region" description="Basic residues" evidence="2">
    <location>
        <begin position="599"/>
        <end position="608"/>
    </location>
</feature>
<protein>
    <submittedName>
        <fullName evidence="3">Uncharacterized protein</fullName>
    </submittedName>
</protein>
<comment type="caution">
    <text evidence="3">The sequence shown here is derived from an EMBL/GenBank/DDBJ whole genome shotgun (WGS) entry which is preliminary data.</text>
</comment>
<reference evidence="4" key="1">
    <citation type="journal article" date="2019" name="Int. J. Syst. Evol. Microbiol.">
        <title>The Global Catalogue of Microorganisms (GCM) 10K type strain sequencing project: providing services to taxonomists for standard genome sequencing and annotation.</title>
        <authorList>
            <consortium name="The Broad Institute Genomics Platform"/>
            <consortium name="The Broad Institute Genome Sequencing Center for Infectious Disease"/>
            <person name="Wu L."/>
            <person name="Ma J."/>
        </authorList>
    </citation>
    <scope>NUCLEOTIDE SEQUENCE [LARGE SCALE GENOMIC DNA]</scope>
    <source>
        <strain evidence="4">DFY28</strain>
    </source>
</reference>
<dbReference type="Gene3D" id="2.120.10.80">
    <property type="entry name" value="Kelch-type beta propeller"/>
    <property type="match status" value="1"/>
</dbReference>
<feature type="coiled-coil region" evidence="1">
    <location>
        <begin position="35"/>
        <end position="62"/>
    </location>
</feature>
<keyword evidence="1" id="KW-0175">Coiled coil</keyword>
<evidence type="ECO:0000313" key="4">
    <source>
        <dbReference type="Proteomes" id="UP001597237"/>
    </source>
</evidence>
<evidence type="ECO:0000256" key="1">
    <source>
        <dbReference type="SAM" id="Coils"/>
    </source>
</evidence>
<proteinExistence type="predicted"/>
<sequence length="617" mass="66227">MQRLDTLLEVSRGVAEAPLEGLPATAAANQIYTEINQLRGELVEQLQALSSAQARQESLERALALIEGLAAETEDPALQSLEALPPHAAQRQLYDELVATRGQLAQRWSEGLGDIREALRRESGDVHAVLRETLALRGLVEGLGAGLRAAVPARETGAEMQAIQGLRARVDELAGGLAGGPASAVQRAAPAGVERLHGAMELDRQARARPARFAAAGQPSPFETGSWRRISGRDAGGWGKAYRIRGFCSAGGVLYASIVCPSRPHDTGVWAWRDECWTQVMRNVDHPEAENAEVNALLAVGDEVYAAVSSARGGLWRVAPGEPTPLALGMANGAYSLAAYRGGVAIGSDPAEVYLHRDGELTRIAGGGEMDSWRPGEIEGTAYTLLAHGDDLYAGIALRDYGPACATVWRLRDGRWSVVGGEGVAGSWTHPHIAYVLDLADYQGSVVASLTRPRTMPMGAASVLALQDDEWRPIARNGAPWGMHRSHIFNHMVEWRGRLYVATGNLRETLSSGPAPRAEAAVWEYDPETDAWRCVGGGGEHPAWSATGLPTLGPPSDRTGGLWIYRMHVHEDRLVCGFAGHPAAGEVWMFDPQAEKAPAGKRPRRRRKQADAKAPPP</sequence>
<feature type="region of interest" description="Disordered" evidence="2">
    <location>
        <begin position="592"/>
        <end position="617"/>
    </location>
</feature>